<sequence>TNTSMYNIESQNEIDYLTRCILDILHLPLNHSADYVHTPKFKISNFR</sequence>
<reference evidence="1" key="1">
    <citation type="submission" date="2021-06" db="EMBL/GenBank/DDBJ databases">
        <authorList>
            <person name="Kallberg Y."/>
            <person name="Tangrot J."/>
            <person name="Rosling A."/>
        </authorList>
    </citation>
    <scope>NUCLEOTIDE SEQUENCE</scope>
    <source>
        <strain evidence="1">IL203A</strain>
    </source>
</reference>
<name>A0ACA9R3T6_9GLOM</name>
<proteinExistence type="predicted"/>
<dbReference type="Proteomes" id="UP000789702">
    <property type="component" value="Unassembled WGS sequence"/>
</dbReference>
<evidence type="ECO:0000313" key="1">
    <source>
        <dbReference type="EMBL" id="CAG8775882.1"/>
    </source>
</evidence>
<keyword evidence="2" id="KW-1185">Reference proteome</keyword>
<accession>A0ACA9R3T6</accession>
<evidence type="ECO:0000313" key="2">
    <source>
        <dbReference type="Proteomes" id="UP000789702"/>
    </source>
</evidence>
<protein>
    <submittedName>
        <fullName evidence="1">9237_t:CDS:1</fullName>
    </submittedName>
</protein>
<feature type="non-terminal residue" evidence="1">
    <location>
        <position position="1"/>
    </location>
</feature>
<comment type="caution">
    <text evidence="1">The sequence shown here is derived from an EMBL/GenBank/DDBJ whole genome shotgun (WGS) entry which is preliminary data.</text>
</comment>
<organism evidence="1 2">
    <name type="scientific">Dentiscutata heterogama</name>
    <dbReference type="NCBI Taxonomy" id="1316150"/>
    <lineage>
        <taxon>Eukaryota</taxon>
        <taxon>Fungi</taxon>
        <taxon>Fungi incertae sedis</taxon>
        <taxon>Mucoromycota</taxon>
        <taxon>Glomeromycotina</taxon>
        <taxon>Glomeromycetes</taxon>
        <taxon>Diversisporales</taxon>
        <taxon>Gigasporaceae</taxon>
        <taxon>Dentiscutata</taxon>
    </lineage>
</organism>
<dbReference type="EMBL" id="CAJVPU010059741">
    <property type="protein sequence ID" value="CAG8775882.1"/>
    <property type="molecule type" value="Genomic_DNA"/>
</dbReference>
<gene>
    <name evidence="1" type="ORF">DHETER_LOCUS16116</name>
</gene>
<feature type="non-terminal residue" evidence="1">
    <location>
        <position position="47"/>
    </location>
</feature>